<gene>
    <name evidence="2" type="ORF">UFOVP1045_51</name>
    <name evidence="3" type="ORF">UFOVP1194_5</name>
    <name evidence="1" type="ORF">UFOVP466_4</name>
</gene>
<dbReference type="EMBL" id="LR796996">
    <property type="protein sequence ID" value="CAB4180562.1"/>
    <property type="molecule type" value="Genomic_DNA"/>
</dbReference>
<reference evidence="2" key="1">
    <citation type="submission" date="2020-05" db="EMBL/GenBank/DDBJ databases">
        <authorList>
            <person name="Chiriac C."/>
            <person name="Salcher M."/>
            <person name="Ghai R."/>
            <person name="Kavagutti S V."/>
        </authorList>
    </citation>
    <scope>NUCLEOTIDE SEQUENCE</scope>
</reference>
<proteinExistence type="predicted"/>
<organism evidence="2">
    <name type="scientific">uncultured Caudovirales phage</name>
    <dbReference type="NCBI Taxonomy" id="2100421"/>
    <lineage>
        <taxon>Viruses</taxon>
        <taxon>Duplodnaviria</taxon>
        <taxon>Heunggongvirae</taxon>
        <taxon>Uroviricota</taxon>
        <taxon>Caudoviricetes</taxon>
        <taxon>Peduoviridae</taxon>
        <taxon>Maltschvirus</taxon>
        <taxon>Maltschvirus maltsch</taxon>
    </lineage>
</organism>
<name>A0A6J5QAJ9_9CAUD</name>
<sequence length="94" mass="10600">MRRLRDEVIGRGRAARLFDRKRKNGDLEMQRETFGRFTIETSGPGPRSGGKVWVRFVDTESKSRVANVGELLEPSAVEGRIAKFKATHPVEVMA</sequence>
<evidence type="ECO:0000313" key="1">
    <source>
        <dbReference type="EMBL" id="CAB4143850.1"/>
    </source>
</evidence>
<dbReference type="EMBL" id="LR796439">
    <property type="protein sequence ID" value="CAB4143850.1"/>
    <property type="molecule type" value="Genomic_DNA"/>
</dbReference>
<evidence type="ECO:0000313" key="2">
    <source>
        <dbReference type="EMBL" id="CAB4180562.1"/>
    </source>
</evidence>
<accession>A0A6J5QAJ9</accession>
<dbReference type="EMBL" id="LR797152">
    <property type="protein sequence ID" value="CAB4189625.1"/>
    <property type="molecule type" value="Genomic_DNA"/>
</dbReference>
<protein>
    <submittedName>
        <fullName evidence="2">Uncharacterized protein</fullName>
    </submittedName>
</protein>
<evidence type="ECO:0000313" key="3">
    <source>
        <dbReference type="EMBL" id="CAB4189625.1"/>
    </source>
</evidence>